<evidence type="ECO:0008006" key="2">
    <source>
        <dbReference type="Google" id="ProtNLM"/>
    </source>
</evidence>
<name>X1F860_9ZZZZ</name>
<dbReference type="SUPFAM" id="SSF46548">
    <property type="entry name" value="alpha-helical ferredoxin"/>
    <property type="match status" value="1"/>
</dbReference>
<evidence type="ECO:0000313" key="1">
    <source>
        <dbReference type="EMBL" id="GAH41132.1"/>
    </source>
</evidence>
<dbReference type="AlphaFoldDB" id="X1F860"/>
<dbReference type="SUPFAM" id="SSF51905">
    <property type="entry name" value="FAD/NAD(P)-binding domain"/>
    <property type="match status" value="1"/>
</dbReference>
<gene>
    <name evidence="1" type="ORF">S03H2_13980</name>
</gene>
<dbReference type="Gene3D" id="3.50.50.60">
    <property type="entry name" value="FAD/NAD(P)-binding domain"/>
    <property type="match status" value="1"/>
</dbReference>
<feature type="non-terminal residue" evidence="1">
    <location>
        <position position="1"/>
    </location>
</feature>
<protein>
    <recommendedName>
        <fullName evidence="2">FAD/NAD(P)-binding domain-containing protein</fullName>
    </recommendedName>
</protein>
<comment type="caution">
    <text evidence="1">The sequence shown here is derived from an EMBL/GenBank/DDBJ whole genome shotgun (WGS) entry which is preliminary data.</text>
</comment>
<dbReference type="InterPro" id="IPR036188">
    <property type="entry name" value="FAD/NAD-bd_sf"/>
</dbReference>
<reference evidence="1" key="1">
    <citation type="journal article" date="2014" name="Front. Microbiol.">
        <title>High frequency of phylogenetically diverse reductive dehalogenase-homologous genes in deep subseafloor sedimentary metagenomes.</title>
        <authorList>
            <person name="Kawai M."/>
            <person name="Futagami T."/>
            <person name="Toyoda A."/>
            <person name="Takaki Y."/>
            <person name="Nishi S."/>
            <person name="Hori S."/>
            <person name="Arai W."/>
            <person name="Tsubouchi T."/>
            <person name="Morono Y."/>
            <person name="Uchiyama I."/>
            <person name="Ito T."/>
            <person name="Fujiyama A."/>
            <person name="Inagaki F."/>
            <person name="Takami H."/>
        </authorList>
    </citation>
    <scope>NUCLEOTIDE SEQUENCE</scope>
    <source>
        <strain evidence="1">Expedition CK06-06</strain>
    </source>
</reference>
<sequence length="112" mass="11909">DPVSRNTTVREIFSGGDCVSGPSTVIGAIASGQQAAVHIDRLLGGSGELPGDTGFSFVKPDEETLAKSPPRAEEKIIPPDKRKRGFAEVVLGLDREQAVCEASRCLRCDLEE</sequence>
<dbReference type="EMBL" id="BARU01007089">
    <property type="protein sequence ID" value="GAH41132.1"/>
    <property type="molecule type" value="Genomic_DNA"/>
</dbReference>
<accession>X1F860</accession>
<proteinExistence type="predicted"/>
<organism evidence="1">
    <name type="scientific">marine sediment metagenome</name>
    <dbReference type="NCBI Taxonomy" id="412755"/>
    <lineage>
        <taxon>unclassified sequences</taxon>
        <taxon>metagenomes</taxon>
        <taxon>ecological metagenomes</taxon>
    </lineage>
</organism>